<dbReference type="InterPro" id="IPR001478">
    <property type="entry name" value="PDZ"/>
</dbReference>
<organism evidence="4">
    <name type="scientific">Eiseniibacteriota bacterium</name>
    <dbReference type="NCBI Taxonomy" id="2212470"/>
    <lineage>
        <taxon>Bacteria</taxon>
        <taxon>Candidatus Eiseniibacteriota</taxon>
    </lineage>
</organism>
<dbReference type="GO" id="GO:0016020">
    <property type="term" value="C:membrane"/>
    <property type="evidence" value="ECO:0007669"/>
    <property type="project" value="InterPro"/>
</dbReference>
<dbReference type="SMART" id="SM00228">
    <property type="entry name" value="PDZ"/>
    <property type="match status" value="2"/>
</dbReference>
<dbReference type="PANTHER" id="PTHR42837:SF2">
    <property type="entry name" value="MEMBRANE METALLOPROTEASE ARASP2, CHLOROPLASTIC-RELATED"/>
    <property type="match status" value="1"/>
</dbReference>
<dbReference type="InterPro" id="IPR036034">
    <property type="entry name" value="PDZ_sf"/>
</dbReference>
<comment type="cofactor">
    <cofactor evidence="1">
        <name>Zn(2+)</name>
        <dbReference type="ChEBI" id="CHEBI:29105"/>
    </cofactor>
</comment>
<dbReference type="SUPFAM" id="SSF50156">
    <property type="entry name" value="PDZ domain-like"/>
    <property type="match status" value="2"/>
</dbReference>
<dbReference type="GO" id="GO:0006508">
    <property type="term" value="P:proteolysis"/>
    <property type="evidence" value="ECO:0007669"/>
    <property type="project" value="InterPro"/>
</dbReference>
<feature type="coiled-coil region" evidence="2">
    <location>
        <begin position="240"/>
        <end position="274"/>
    </location>
</feature>
<feature type="non-terminal residue" evidence="4">
    <location>
        <position position="1"/>
    </location>
</feature>
<reference evidence="4" key="1">
    <citation type="journal article" date="2020" name="mSystems">
        <title>Genome- and Community-Level Interaction Insights into Carbon Utilization and Element Cycling Functions of Hydrothermarchaeota in Hydrothermal Sediment.</title>
        <authorList>
            <person name="Zhou Z."/>
            <person name="Liu Y."/>
            <person name="Xu W."/>
            <person name="Pan J."/>
            <person name="Luo Z.H."/>
            <person name="Li M."/>
        </authorList>
    </citation>
    <scope>NUCLEOTIDE SEQUENCE [LARGE SCALE GENOMIC DNA]</scope>
    <source>
        <strain evidence="4">SpSt-1233</strain>
    </source>
</reference>
<dbReference type="PANTHER" id="PTHR42837">
    <property type="entry name" value="REGULATOR OF SIGMA-E PROTEASE RSEP"/>
    <property type="match status" value="1"/>
</dbReference>
<dbReference type="Proteomes" id="UP000886069">
    <property type="component" value="Unassembled WGS sequence"/>
</dbReference>
<comment type="caution">
    <text evidence="4">The sequence shown here is derived from an EMBL/GenBank/DDBJ whole genome shotgun (WGS) entry which is preliminary data.</text>
</comment>
<keyword evidence="2" id="KW-0175">Coiled coil</keyword>
<feature type="domain" description="PDZ" evidence="3">
    <location>
        <begin position="114"/>
        <end position="174"/>
    </location>
</feature>
<dbReference type="Gene3D" id="2.30.42.10">
    <property type="match status" value="2"/>
</dbReference>
<dbReference type="PROSITE" id="PS50106">
    <property type="entry name" value="PDZ"/>
    <property type="match status" value="1"/>
</dbReference>
<sequence length="274" mass="30824">KKTGVLVEAVVDDSAADKAGLMKDDIIYSFDGTKVSDSEQLAGLVREKKPGDRVELVYYRGGKKQEQEIELGERSYDTFSMDWSKYGDAAKLYAKAAARAGKNALLMGRDWHMTRGRLGLVLKDLNDDLAPYFDMKPGEGVLVVEVLKESPAEEAGVKAGDVVVMISGKDVSGVEEFLDEIYQCTGGENVEIELVRKGKREKITLDVGDEFRRFMFVPGERIKRIEISEEPELLIHRDEALEGLHEKKALEAEIEALRKEIERLEKRLDKIEQE</sequence>
<accession>A0A7V2ATW8</accession>
<dbReference type="GO" id="GO:0004222">
    <property type="term" value="F:metalloendopeptidase activity"/>
    <property type="evidence" value="ECO:0007669"/>
    <property type="project" value="InterPro"/>
</dbReference>
<gene>
    <name evidence="4" type="ORF">ENO08_01890</name>
</gene>
<dbReference type="EMBL" id="DSEC01000135">
    <property type="protein sequence ID" value="HER43193.1"/>
    <property type="molecule type" value="Genomic_DNA"/>
</dbReference>
<name>A0A7V2ATW8_UNCEI</name>
<evidence type="ECO:0000256" key="2">
    <source>
        <dbReference type="SAM" id="Coils"/>
    </source>
</evidence>
<protein>
    <submittedName>
        <fullName evidence="4">PDZ domain-containing protein</fullName>
    </submittedName>
</protein>
<evidence type="ECO:0000256" key="1">
    <source>
        <dbReference type="ARBA" id="ARBA00001947"/>
    </source>
</evidence>
<dbReference type="InterPro" id="IPR004387">
    <property type="entry name" value="Pept_M50_Zn"/>
</dbReference>
<dbReference type="AlphaFoldDB" id="A0A7V2ATW8"/>
<dbReference type="Pfam" id="PF13180">
    <property type="entry name" value="PDZ_2"/>
    <property type="match status" value="2"/>
</dbReference>
<evidence type="ECO:0000313" key="4">
    <source>
        <dbReference type="EMBL" id="HER43193.1"/>
    </source>
</evidence>
<proteinExistence type="predicted"/>
<evidence type="ECO:0000259" key="3">
    <source>
        <dbReference type="PROSITE" id="PS50106"/>
    </source>
</evidence>